<dbReference type="Proteomes" id="UP001285441">
    <property type="component" value="Unassembled WGS sequence"/>
</dbReference>
<reference evidence="2" key="1">
    <citation type="journal article" date="2023" name="Mol. Phylogenet. Evol.">
        <title>Genome-scale phylogeny and comparative genomics of the fungal order Sordariales.</title>
        <authorList>
            <person name="Hensen N."/>
            <person name="Bonometti L."/>
            <person name="Westerberg I."/>
            <person name="Brannstrom I.O."/>
            <person name="Guillou S."/>
            <person name="Cros-Aarteil S."/>
            <person name="Calhoun S."/>
            <person name="Haridas S."/>
            <person name="Kuo A."/>
            <person name="Mondo S."/>
            <person name="Pangilinan J."/>
            <person name="Riley R."/>
            <person name="LaButti K."/>
            <person name="Andreopoulos B."/>
            <person name="Lipzen A."/>
            <person name="Chen C."/>
            <person name="Yan M."/>
            <person name="Daum C."/>
            <person name="Ng V."/>
            <person name="Clum A."/>
            <person name="Steindorff A."/>
            <person name="Ohm R.A."/>
            <person name="Martin F."/>
            <person name="Silar P."/>
            <person name="Natvig D.O."/>
            <person name="Lalanne C."/>
            <person name="Gautier V."/>
            <person name="Ament-Velasquez S.L."/>
            <person name="Kruys A."/>
            <person name="Hutchinson M.I."/>
            <person name="Powell A.J."/>
            <person name="Barry K."/>
            <person name="Miller A.N."/>
            <person name="Grigoriev I.V."/>
            <person name="Debuchy R."/>
            <person name="Gladieux P."/>
            <person name="Hiltunen Thoren M."/>
            <person name="Johannesson H."/>
        </authorList>
    </citation>
    <scope>NUCLEOTIDE SEQUENCE</scope>
    <source>
        <strain evidence="2">CBS 232.78</strain>
    </source>
</reference>
<evidence type="ECO:0000313" key="2">
    <source>
        <dbReference type="EMBL" id="KAK3377850.1"/>
    </source>
</evidence>
<comment type="caution">
    <text evidence="2">The sequence shown here is derived from an EMBL/GenBank/DDBJ whole genome shotgun (WGS) entry which is preliminary data.</text>
</comment>
<organism evidence="2 3">
    <name type="scientific">Podospora didyma</name>
    <dbReference type="NCBI Taxonomy" id="330526"/>
    <lineage>
        <taxon>Eukaryota</taxon>
        <taxon>Fungi</taxon>
        <taxon>Dikarya</taxon>
        <taxon>Ascomycota</taxon>
        <taxon>Pezizomycotina</taxon>
        <taxon>Sordariomycetes</taxon>
        <taxon>Sordariomycetidae</taxon>
        <taxon>Sordariales</taxon>
        <taxon>Podosporaceae</taxon>
        <taxon>Podospora</taxon>
    </lineage>
</organism>
<feature type="compositionally biased region" description="Polar residues" evidence="1">
    <location>
        <begin position="76"/>
        <end position="87"/>
    </location>
</feature>
<dbReference type="EMBL" id="JAULSW010000006">
    <property type="protein sequence ID" value="KAK3377850.1"/>
    <property type="molecule type" value="Genomic_DNA"/>
</dbReference>
<accession>A0AAE0NBZ2</accession>
<sequence length="402" mass="43082">MGRPPVTPAPSRFLLSKRQNTQQSQNQTPGSQQANAGRGLPQFRATPRFSSASTPQPSSNQGGGGAFSTPALAISTRGSRTRPTQDQDIIVSSPLSRGNSPSPSPTERHALPEPIEFESSFISQPASQKDEEDEKSENGRSPKRRRVSINFSGADIEIIASSQPGEAEAPPSPGIGGDRIISYPSDDEDDARRPVADIVDPEVFDSAGSEYKATFQDQEDEEDKASVVRETKPNFLKAPRFKASEQTDRKAPQQDHLADIFSPQRRGGDKYIGGGLAAELRDWLVDVKGSEFGDDSEQKSCAATMAVRLAINHVHHGGQGLTLIAGRVARGDRPAKPNAPTVHAILAGEGRVEGLGSSKKNRVSPGAVISIAPPAWDVELETRWAVAYRWEVVRNPGDGNGG</sequence>
<dbReference type="AlphaFoldDB" id="A0AAE0NBZ2"/>
<feature type="compositionally biased region" description="Low complexity" evidence="1">
    <location>
        <begin position="19"/>
        <end position="33"/>
    </location>
</feature>
<reference evidence="2" key="2">
    <citation type="submission" date="2023-06" db="EMBL/GenBank/DDBJ databases">
        <authorList>
            <consortium name="Lawrence Berkeley National Laboratory"/>
            <person name="Haridas S."/>
            <person name="Hensen N."/>
            <person name="Bonometti L."/>
            <person name="Westerberg I."/>
            <person name="Brannstrom I.O."/>
            <person name="Guillou S."/>
            <person name="Cros-Aarteil S."/>
            <person name="Calhoun S."/>
            <person name="Kuo A."/>
            <person name="Mondo S."/>
            <person name="Pangilinan J."/>
            <person name="Riley R."/>
            <person name="LaButti K."/>
            <person name="Andreopoulos B."/>
            <person name="Lipzen A."/>
            <person name="Chen C."/>
            <person name="Yanf M."/>
            <person name="Daum C."/>
            <person name="Ng V."/>
            <person name="Clum A."/>
            <person name="Steindorff A."/>
            <person name="Ohm R."/>
            <person name="Martin F."/>
            <person name="Silar P."/>
            <person name="Natvig D."/>
            <person name="Lalanne C."/>
            <person name="Gautier V."/>
            <person name="Ament-velasquez S.L."/>
            <person name="Kruys A."/>
            <person name="Hutchinson M.I."/>
            <person name="Powell A.J."/>
            <person name="Barry K."/>
            <person name="Miller A.N."/>
            <person name="Grigoriev I.V."/>
            <person name="Debuchy R."/>
            <person name="Gladieux P."/>
            <person name="Thoren M.H."/>
            <person name="Johannesson H."/>
        </authorList>
    </citation>
    <scope>NUCLEOTIDE SEQUENCE</scope>
    <source>
        <strain evidence="2">CBS 232.78</strain>
    </source>
</reference>
<feature type="region of interest" description="Disordered" evidence="1">
    <location>
        <begin position="1"/>
        <end position="180"/>
    </location>
</feature>
<evidence type="ECO:0000313" key="3">
    <source>
        <dbReference type="Proteomes" id="UP001285441"/>
    </source>
</evidence>
<proteinExistence type="predicted"/>
<feature type="compositionally biased region" description="Polar residues" evidence="1">
    <location>
        <begin position="48"/>
        <end position="60"/>
    </location>
</feature>
<evidence type="ECO:0000256" key="1">
    <source>
        <dbReference type="SAM" id="MobiDB-lite"/>
    </source>
</evidence>
<keyword evidence="3" id="KW-1185">Reference proteome</keyword>
<feature type="region of interest" description="Disordered" evidence="1">
    <location>
        <begin position="241"/>
        <end position="264"/>
    </location>
</feature>
<gene>
    <name evidence="2" type="ORF">B0H63DRAFT_478152</name>
</gene>
<feature type="compositionally biased region" description="Basic and acidic residues" evidence="1">
    <location>
        <begin position="242"/>
        <end position="258"/>
    </location>
</feature>
<protein>
    <submittedName>
        <fullName evidence="2">Uncharacterized protein</fullName>
    </submittedName>
</protein>
<name>A0AAE0NBZ2_9PEZI</name>